<dbReference type="EMBL" id="JBKBDD010000003">
    <property type="protein sequence ID" value="MFN6543545.1"/>
    <property type="molecule type" value="Genomic_DNA"/>
</dbReference>
<evidence type="ECO:0000313" key="1">
    <source>
        <dbReference type="EMBL" id="MFN6543545.1"/>
    </source>
</evidence>
<name>A0ABW9L726_9MYCO</name>
<protein>
    <submittedName>
        <fullName evidence="1">MazG-like family protein</fullName>
    </submittedName>
</protein>
<dbReference type="CDD" id="cd11533">
    <property type="entry name" value="NTP-PPase_Af0060_like"/>
    <property type="match status" value="1"/>
</dbReference>
<reference evidence="1 2" key="1">
    <citation type="submission" date="2024-12" db="EMBL/GenBank/DDBJ databases">
        <title>The coexistence of Mycolicibacterium septicum and Mycolicibacterium nivoides in clinical samples.</title>
        <authorList>
            <person name="Wang C."/>
            <person name="Feng Y."/>
            <person name="Zong Z."/>
        </authorList>
    </citation>
    <scope>NUCLEOTIDE SEQUENCE [LARGE SCALE GENOMIC DNA]</scope>
    <source>
        <strain evidence="1 2">120309</strain>
    </source>
</reference>
<dbReference type="SUPFAM" id="SSF101386">
    <property type="entry name" value="all-alpha NTP pyrophosphatases"/>
    <property type="match status" value="1"/>
</dbReference>
<evidence type="ECO:0000313" key="2">
    <source>
        <dbReference type="Proteomes" id="UP001635816"/>
    </source>
</evidence>
<proteinExistence type="predicted"/>
<dbReference type="Gene3D" id="1.10.287.1080">
    <property type="entry name" value="MazG-like"/>
    <property type="match status" value="1"/>
</dbReference>
<dbReference type="RefSeq" id="WP_409543101.1">
    <property type="nucleotide sequence ID" value="NZ_JBKBDD010000003.1"/>
</dbReference>
<dbReference type="Proteomes" id="UP001635816">
    <property type="component" value="Unassembled WGS sequence"/>
</dbReference>
<accession>A0ABW9L726</accession>
<dbReference type="InterPro" id="IPR044548">
    <property type="entry name" value="AF0060_NTP-PPase_MazG-like"/>
</dbReference>
<comment type="caution">
    <text evidence="1">The sequence shown here is derived from an EMBL/GenBank/DDBJ whole genome shotgun (WGS) entry which is preliminary data.</text>
</comment>
<sequence>MTGLSDAARRLAAWNDARHVPMSTRILKLAEETGEATQAWLGYTGGNPRKGFTHDQDALVSELGDVALAAMVALASLGRDAEAEVNHRAAFVLARLANISATPNVTHPSYYSAPAHHTGRREDCRICPPLPCDVWIDHDGQARPLTERGRDVLSELEHHQHAPTQEDR</sequence>
<gene>
    <name evidence="1" type="ORF">ACK4CT_10175</name>
</gene>
<organism evidence="1 2">
    <name type="scientific">Mycolicibacterium nivoides</name>
    <dbReference type="NCBI Taxonomy" id="2487344"/>
    <lineage>
        <taxon>Bacteria</taxon>
        <taxon>Bacillati</taxon>
        <taxon>Actinomycetota</taxon>
        <taxon>Actinomycetes</taxon>
        <taxon>Mycobacteriales</taxon>
        <taxon>Mycobacteriaceae</taxon>
        <taxon>Mycolicibacterium</taxon>
    </lineage>
</organism>
<keyword evidence="2" id="KW-1185">Reference proteome</keyword>